<feature type="transmembrane region" description="Helical" evidence="1">
    <location>
        <begin position="242"/>
        <end position="263"/>
    </location>
</feature>
<dbReference type="InterPro" id="IPR014550">
    <property type="entry name" value="UCP028704_OpgC"/>
</dbReference>
<dbReference type="EMBL" id="VFRP01000024">
    <property type="protein sequence ID" value="TPE48184.1"/>
    <property type="molecule type" value="Genomic_DNA"/>
</dbReference>
<feature type="transmembrane region" description="Helical" evidence="1">
    <location>
        <begin position="30"/>
        <end position="53"/>
    </location>
</feature>
<comment type="caution">
    <text evidence="2">The sequence shown here is derived from an EMBL/GenBank/DDBJ whole genome shotgun (WGS) entry which is preliminary data.</text>
</comment>
<evidence type="ECO:0000313" key="3">
    <source>
        <dbReference type="Proteomes" id="UP000319255"/>
    </source>
</evidence>
<feature type="transmembrane region" description="Helical" evidence="1">
    <location>
        <begin position="318"/>
        <end position="344"/>
    </location>
</feature>
<feature type="transmembrane region" description="Helical" evidence="1">
    <location>
        <begin position="65"/>
        <end position="82"/>
    </location>
</feature>
<feature type="transmembrane region" description="Helical" evidence="1">
    <location>
        <begin position="350"/>
        <end position="370"/>
    </location>
</feature>
<sequence>MLMNAPSDLARPLEPAALPARRIRDPRLDFFRGLGMFIILIAHVPGNSWTLWIPARFGFSDATEMFVFQSGMASALAYGATFDRAGAAMLVGRVARRIWQIYWTHVCVFVAILALLAAAGTRPDGTIYLDALNLGPFLADPGRLAGGLLTLTYVPNYFDILPMYLVILTLVPPMLLLARIHIGLAFALMAGLWLAAGHGLALPAEPFSDRRWFFNPFGWQLLFFTGFFLARGRIPAPRFRPAIAWAAGIFLAASVPFALVRWYEAHPLFAEAARALAPLTDKTDFGPLRYAHFLALAYLAAHAVGPGGAALRGPVVRVVSVVGQQSLAVFAAGMVTAQALGIWLGGATGAGAMAAANLAGFAVLIAVAYATRWFRSEPWRHATSGARAGR</sequence>
<reference evidence="2 3" key="1">
    <citation type="submission" date="2019-06" db="EMBL/GenBank/DDBJ databases">
        <title>A novel bacterium of genus Amaricoccus, isolated from marine sediment.</title>
        <authorList>
            <person name="Huang H."/>
            <person name="Mo K."/>
            <person name="Hu Y."/>
        </authorList>
    </citation>
    <scope>NUCLEOTIDE SEQUENCE [LARGE SCALE GENOMIC DNA]</scope>
    <source>
        <strain evidence="2 3">HB172011</strain>
    </source>
</reference>
<protein>
    <submittedName>
        <fullName evidence="2">OpgC domain-containing protein</fullName>
    </submittedName>
</protein>
<gene>
    <name evidence="2" type="ORF">FJM51_18455</name>
</gene>
<dbReference type="Proteomes" id="UP000319255">
    <property type="component" value="Unassembled WGS sequence"/>
</dbReference>
<dbReference type="RefSeq" id="WP_140455608.1">
    <property type="nucleotide sequence ID" value="NZ_VFRP01000024.1"/>
</dbReference>
<accession>A0A501WJ80</accession>
<keyword evidence="1" id="KW-0472">Membrane</keyword>
<feature type="transmembrane region" description="Helical" evidence="1">
    <location>
        <begin position="184"/>
        <end position="201"/>
    </location>
</feature>
<feature type="transmembrane region" description="Helical" evidence="1">
    <location>
        <begin position="157"/>
        <end position="177"/>
    </location>
</feature>
<keyword evidence="1" id="KW-1133">Transmembrane helix</keyword>
<feature type="transmembrane region" description="Helical" evidence="1">
    <location>
        <begin position="102"/>
        <end position="120"/>
    </location>
</feature>
<proteinExistence type="predicted"/>
<evidence type="ECO:0000256" key="1">
    <source>
        <dbReference type="SAM" id="Phobius"/>
    </source>
</evidence>
<dbReference type="PIRSF" id="PIRSF028704">
    <property type="entry name" value="UPC028704"/>
    <property type="match status" value="1"/>
</dbReference>
<evidence type="ECO:0000313" key="2">
    <source>
        <dbReference type="EMBL" id="TPE48184.1"/>
    </source>
</evidence>
<dbReference type="PANTHER" id="PTHR38592:SF3">
    <property type="entry name" value="BLL4819 PROTEIN"/>
    <property type="match status" value="1"/>
</dbReference>
<keyword evidence="1" id="KW-0812">Transmembrane</keyword>
<dbReference type="Pfam" id="PF10129">
    <property type="entry name" value="OpgC_C"/>
    <property type="match status" value="1"/>
</dbReference>
<organism evidence="2 3">
    <name type="scientific">Amaricoccus solimangrovi</name>
    <dbReference type="NCBI Taxonomy" id="2589815"/>
    <lineage>
        <taxon>Bacteria</taxon>
        <taxon>Pseudomonadati</taxon>
        <taxon>Pseudomonadota</taxon>
        <taxon>Alphaproteobacteria</taxon>
        <taxon>Rhodobacterales</taxon>
        <taxon>Paracoccaceae</taxon>
        <taxon>Amaricoccus</taxon>
    </lineage>
</organism>
<feature type="transmembrane region" description="Helical" evidence="1">
    <location>
        <begin position="213"/>
        <end position="230"/>
    </location>
</feature>
<dbReference type="PANTHER" id="PTHR38592">
    <property type="entry name" value="BLL4819 PROTEIN"/>
    <property type="match status" value="1"/>
</dbReference>
<dbReference type="OrthoDB" id="9775975at2"/>
<feature type="transmembrane region" description="Helical" evidence="1">
    <location>
        <begin position="290"/>
        <end position="311"/>
    </location>
</feature>
<name>A0A501WJ80_9RHOB</name>
<dbReference type="AlphaFoldDB" id="A0A501WJ80"/>
<keyword evidence="3" id="KW-1185">Reference proteome</keyword>